<evidence type="ECO:0000256" key="1">
    <source>
        <dbReference type="ARBA" id="ARBA00006754"/>
    </source>
</evidence>
<dbReference type="InterPro" id="IPR051448">
    <property type="entry name" value="CdaR-like_regulators"/>
</dbReference>
<evidence type="ECO:0000259" key="3">
    <source>
        <dbReference type="Pfam" id="PF13556"/>
    </source>
</evidence>
<gene>
    <name evidence="5" type="ORF">GcLGCM259_2317</name>
</gene>
<proteinExistence type="inferred from homology"/>
<dbReference type="InterPro" id="IPR041522">
    <property type="entry name" value="CdaR_GGDEF"/>
</dbReference>
<keyword evidence="6" id="KW-1185">Reference proteome</keyword>
<dbReference type="InterPro" id="IPR042070">
    <property type="entry name" value="PucR_C-HTH_sf"/>
</dbReference>
<evidence type="ECO:0000313" key="5">
    <source>
        <dbReference type="EMBL" id="QCY48024.1"/>
    </source>
</evidence>
<evidence type="ECO:0000313" key="6">
    <source>
        <dbReference type="Proteomes" id="UP000307000"/>
    </source>
</evidence>
<organism evidence="5 6">
    <name type="scientific">Glutamicibacter creatinolyticus</name>
    <dbReference type="NCBI Taxonomy" id="162496"/>
    <lineage>
        <taxon>Bacteria</taxon>
        <taxon>Bacillati</taxon>
        <taxon>Actinomycetota</taxon>
        <taxon>Actinomycetes</taxon>
        <taxon>Micrococcales</taxon>
        <taxon>Micrococcaceae</taxon>
        <taxon>Glutamicibacter</taxon>
    </lineage>
</organism>
<dbReference type="KEGG" id="gcr:GcLGCM259_2317"/>
<dbReference type="InterPro" id="IPR025736">
    <property type="entry name" value="PucR_C-HTH_dom"/>
</dbReference>
<dbReference type="PANTHER" id="PTHR33744">
    <property type="entry name" value="CARBOHYDRATE DIACID REGULATOR"/>
    <property type="match status" value="1"/>
</dbReference>
<dbReference type="Proteomes" id="UP000307000">
    <property type="component" value="Chromosome"/>
</dbReference>
<reference evidence="5 6" key="1">
    <citation type="submission" date="2018-12" db="EMBL/GenBank/DDBJ databases">
        <title>Complete Genome Sequence of Glutamicibacter creatinolyticus strain LGCM259,isolated from an abscess of a 12-year-old mare in Italy.</title>
        <authorList>
            <person name="Santos R.G."/>
            <person name="Silva A.L."/>
            <person name="Seyffert N."/>
            <person name="Castro T.L.P."/>
            <person name="Attili A.R."/>
            <person name="Rifici C."/>
            <person name="Mazzullo G."/>
            <person name="Brenig B."/>
            <person name="Venanzi F."/>
            <person name="Azevedo V."/>
        </authorList>
    </citation>
    <scope>NUCLEOTIDE SEQUENCE [LARGE SCALE GENOMIC DNA]</scope>
    <source>
        <strain evidence="5 6">LGCM 259</strain>
    </source>
</reference>
<dbReference type="Pfam" id="PF13556">
    <property type="entry name" value="HTH_30"/>
    <property type="match status" value="1"/>
</dbReference>
<evidence type="ECO:0000259" key="2">
    <source>
        <dbReference type="Pfam" id="PF07905"/>
    </source>
</evidence>
<comment type="similarity">
    <text evidence="1">Belongs to the CdaR family.</text>
</comment>
<accession>A0A5B7WXQ8</accession>
<dbReference type="Gene3D" id="1.10.10.2840">
    <property type="entry name" value="PucR C-terminal helix-turn-helix domain"/>
    <property type="match status" value="1"/>
</dbReference>
<protein>
    <submittedName>
        <fullName evidence="5">PucR family transcriptional regulator</fullName>
    </submittedName>
</protein>
<dbReference type="Pfam" id="PF17853">
    <property type="entry name" value="GGDEF_2"/>
    <property type="match status" value="1"/>
</dbReference>
<sequence>MAQVLDLEVVRAAEPVVYGSSQDLHRPVRWVHVTESPDNAGLLEGGELVLSTLRNVEPSPRRLREFLDELQRAGAAGVLIEYYSAEPEVCQGLFEQATAGHRLPVIWLRRRVRFVQITEVIHKLLVAEQLRVVEFSRHVHEIFTELSLSEADEHMIVERTAELLQAPVVLEDVRHRVLAHAGAGQGAASVLEHWISRSRFVAYAESTGRSHGAEDWLQTPVGAVKSRWGRLVVPARLEDEANAALVLERAGQTLTIARLSGRDQRELLYQARTSLLHELLQHHSLSAGEVQVRAEALGLDAAAHYVPVAVGLMLPAGQSPTSMQLREREVLEVMDQVAETMRLGVLAGSLRSGVLGAVLPVAARELVEGTLQRFSRELGESLSLTVAVGVGAEATGISQCAKNLEDAAQVAEIVPNLPTRAQPYYRFADLRLRGVLAAMGQDARMRSFAHTELSGVLQPLDVEGLELLELYLRHGGNKSALAKAGYLSRPTLYARLAKLEDKLGLSLESAESRASLQVALMWYRLHG</sequence>
<dbReference type="Pfam" id="PF07905">
    <property type="entry name" value="PucR"/>
    <property type="match status" value="1"/>
</dbReference>
<feature type="domain" description="CdaR GGDEF-like" evidence="4">
    <location>
        <begin position="287"/>
        <end position="413"/>
    </location>
</feature>
<dbReference type="PANTHER" id="PTHR33744:SF1">
    <property type="entry name" value="DNA-BINDING TRANSCRIPTIONAL ACTIVATOR ADER"/>
    <property type="match status" value="1"/>
</dbReference>
<name>A0A5B7WXQ8_9MICC</name>
<dbReference type="EMBL" id="CP034412">
    <property type="protein sequence ID" value="QCY48024.1"/>
    <property type="molecule type" value="Genomic_DNA"/>
</dbReference>
<feature type="domain" description="PucR C-terminal helix-turn-helix" evidence="3">
    <location>
        <begin position="465"/>
        <end position="521"/>
    </location>
</feature>
<dbReference type="InterPro" id="IPR012914">
    <property type="entry name" value="PucR_dom"/>
</dbReference>
<feature type="domain" description="Purine catabolism PurC-like" evidence="2">
    <location>
        <begin position="3"/>
        <end position="125"/>
    </location>
</feature>
<dbReference type="AlphaFoldDB" id="A0A5B7WXQ8"/>
<evidence type="ECO:0000259" key="4">
    <source>
        <dbReference type="Pfam" id="PF17853"/>
    </source>
</evidence>